<dbReference type="CDD" id="cd12914">
    <property type="entry name" value="PDC1_DGC_like"/>
    <property type="match status" value="1"/>
</dbReference>
<evidence type="ECO:0000259" key="6">
    <source>
        <dbReference type="PROSITE" id="PS50887"/>
    </source>
</evidence>
<dbReference type="Gene3D" id="3.30.450.20">
    <property type="entry name" value="PAS domain"/>
    <property type="match status" value="2"/>
</dbReference>
<dbReference type="InterPro" id="IPR035965">
    <property type="entry name" value="PAS-like_dom_sf"/>
</dbReference>
<keyword evidence="1" id="KW-0812">Transmembrane</keyword>
<dbReference type="InterPro" id="IPR003660">
    <property type="entry name" value="HAMP_dom"/>
</dbReference>
<dbReference type="PANTHER" id="PTHR44757">
    <property type="entry name" value="DIGUANYLATE CYCLASE DGCP"/>
    <property type="match status" value="1"/>
</dbReference>
<keyword evidence="8" id="KW-1185">Reference proteome</keyword>
<dbReference type="Gene3D" id="3.30.70.270">
    <property type="match status" value="1"/>
</dbReference>
<proteinExistence type="predicted"/>
<evidence type="ECO:0000259" key="3">
    <source>
        <dbReference type="PROSITE" id="PS50113"/>
    </source>
</evidence>
<evidence type="ECO:0000259" key="2">
    <source>
        <dbReference type="PROSITE" id="PS50112"/>
    </source>
</evidence>
<dbReference type="NCBIfam" id="TIGR00254">
    <property type="entry name" value="GGDEF"/>
    <property type="match status" value="1"/>
</dbReference>
<dbReference type="Pfam" id="PF00672">
    <property type="entry name" value="HAMP"/>
    <property type="match status" value="1"/>
</dbReference>
<evidence type="ECO:0000313" key="8">
    <source>
        <dbReference type="Proteomes" id="UP000295135"/>
    </source>
</evidence>
<protein>
    <submittedName>
        <fullName evidence="7">PAS domain S-box-containing protein/diguanylate cyclase (GGDEF)-like protein</fullName>
    </submittedName>
</protein>
<dbReference type="PROSITE" id="PS50113">
    <property type="entry name" value="PAC"/>
    <property type="match status" value="1"/>
</dbReference>
<dbReference type="InterPro" id="IPR001633">
    <property type="entry name" value="EAL_dom"/>
</dbReference>
<dbReference type="InterPro" id="IPR000700">
    <property type="entry name" value="PAS-assoc_C"/>
</dbReference>
<feature type="domain" description="GGDEF" evidence="6">
    <location>
        <begin position="547"/>
        <end position="680"/>
    </location>
</feature>
<gene>
    <name evidence="7" type="ORF">EDC61_10494</name>
</gene>
<evidence type="ECO:0000259" key="5">
    <source>
        <dbReference type="PROSITE" id="PS50885"/>
    </source>
</evidence>
<dbReference type="Proteomes" id="UP000295135">
    <property type="component" value="Unassembled WGS sequence"/>
</dbReference>
<feature type="domain" description="PAC" evidence="3">
    <location>
        <begin position="463"/>
        <end position="515"/>
    </location>
</feature>
<organism evidence="7 8">
    <name type="scientific">Sulfuritortus calidifontis</name>
    <dbReference type="NCBI Taxonomy" id="1914471"/>
    <lineage>
        <taxon>Bacteria</taxon>
        <taxon>Pseudomonadati</taxon>
        <taxon>Pseudomonadota</taxon>
        <taxon>Betaproteobacteria</taxon>
        <taxon>Nitrosomonadales</taxon>
        <taxon>Thiobacillaceae</taxon>
        <taxon>Sulfuritortus</taxon>
    </lineage>
</organism>
<dbReference type="SMART" id="SM00091">
    <property type="entry name" value="PAS"/>
    <property type="match status" value="1"/>
</dbReference>
<dbReference type="SMART" id="SM00086">
    <property type="entry name" value="PAC"/>
    <property type="match status" value="1"/>
</dbReference>
<dbReference type="SUPFAM" id="SSF158472">
    <property type="entry name" value="HAMP domain-like"/>
    <property type="match status" value="1"/>
</dbReference>
<reference evidence="7 8" key="1">
    <citation type="submission" date="2019-03" db="EMBL/GenBank/DDBJ databases">
        <title>Genomic Encyclopedia of Type Strains, Phase IV (KMG-IV): sequencing the most valuable type-strain genomes for metagenomic binning, comparative biology and taxonomic classification.</title>
        <authorList>
            <person name="Goeker M."/>
        </authorList>
    </citation>
    <scope>NUCLEOTIDE SEQUENCE [LARGE SCALE GENOMIC DNA]</scope>
    <source>
        <strain evidence="7 8">DSM 103923</strain>
    </source>
</reference>
<feature type="domain" description="PAS" evidence="2">
    <location>
        <begin position="390"/>
        <end position="436"/>
    </location>
</feature>
<keyword evidence="1" id="KW-1133">Transmembrane helix</keyword>
<evidence type="ECO:0000259" key="4">
    <source>
        <dbReference type="PROSITE" id="PS50883"/>
    </source>
</evidence>
<dbReference type="PROSITE" id="PS50885">
    <property type="entry name" value="HAMP"/>
    <property type="match status" value="1"/>
</dbReference>
<dbReference type="FunFam" id="3.20.20.450:FF:000001">
    <property type="entry name" value="Cyclic di-GMP phosphodiesterase yahA"/>
    <property type="match status" value="1"/>
</dbReference>
<dbReference type="InterPro" id="IPR000014">
    <property type="entry name" value="PAS"/>
</dbReference>
<dbReference type="InterPro" id="IPR001610">
    <property type="entry name" value="PAC"/>
</dbReference>
<feature type="domain" description="EAL" evidence="4">
    <location>
        <begin position="689"/>
        <end position="943"/>
    </location>
</feature>
<dbReference type="GO" id="GO:0007165">
    <property type="term" value="P:signal transduction"/>
    <property type="evidence" value="ECO:0007669"/>
    <property type="project" value="InterPro"/>
</dbReference>
<dbReference type="InterPro" id="IPR043128">
    <property type="entry name" value="Rev_trsase/Diguanyl_cyclase"/>
</dbReference>
<keyword evidence="1" id="KW-0472">Membrane</keyword>
<dbReference type="Gene3D" id="3.20.20.450">
    <property type="entry name" value="EAL domain"/>
    <property type="match status" value="1"/>
</dbReference>
<dbReference type="AlphaFoldDB" id="A0A4R3JWV2"/>
<dbReference type="GO" id="GO:0016020">
    <property type="term" value="C:membrane"/>
    <property type="evidence" value="ECO:0007669"/>
    <property type="project" value="InterPro"/>
</dbReference>
<dbReference type="CDD" id="cd06225">
    <property type="entry name" value="HAMP"/>
    <property type="match status" value="1"/>
</dbReference>
<dbReference type="SUPFAM" id="SSF141868">
    <property type="entry name" value="EAL domain-like"/>
    <property type="match status" value="1"/>
</dbReference>
<dbReference type="InterPro" id="IPR000160">
    <property type="entry name" value="GGDEF_dom"/>
</dbReference>
<dbReference type="Pfam" id="PF00563">
    <property type="entry name" value="EAL"/>
    <property type="match status" value="1"/>
</dbReference>
<dbReference type="PANTHER" id="PTHR44757:SF2">
    <property type="entry name" value="BIOFILM ARCHITECTURE MAINTENANCE PROTEIN MBAA"/>
    <property type="match status" value="1"/>
</dbReference>
<dbReference type="Gene3D" id="6.10.340.10">
    <property type="match status" value="1"/>
</dbReference>
<dbReference type="PROSITE" id="PS50887">
    <property type="entry name" value="GGDEF"/>
    <property type="match status" value="1"/>
</dbReference>
<dbReference type="CDD" id="cd01948">
    <property type="entry name" value="EAL"/>
    <property type="match status" value="1"/>
</dbReference>
<dbReference type="RefSeq" id="WP_126462667.1">
    <property type="nucleotide sequence ID" value="NZ_AP018721.1"/>
</dbReference>
<feature type="transmembrane region" description="Helical" evidence="1">
    <location>
        <begin position="20"/>
        <end position="44"/>
    </location>
</feature>
<dbReference type="CDD" id="cd00130">
    <property type="entry name" value="PAS"/>
    <property type="match status" value="1"/>
</dbReference>
<dbReference type="CDD" id="cd01949">
    <property type="entry name" value="GGDEF"/>
    <property type="match status" value="1"/>
</dbReference>
<evidence type="ECO:0000256" key="1">
    <source>
        <dbReference type="SAM" id="Phobius"/>
    </source>
</evidence>
<dbReference type="SUPFAM" id="SSF55073">
    <property type="entry name" value="Nucleotide cyclase"/>
    <property type="match status" value="1"/>
</dbReference>
<name>A0A4R3JWV2_9PROT</name>
<dbReference type="PROSITE" id="PS50112">
    <property type="entry name" value="PAS"/>
    <property type="match status" value="1"/>
</dbReference>
<feature type="domain" description="HAMP" evidence="5">
    <location>
        <begin position="329"/>
        <end position="382"/>
    </location>
</feature>
<comment type="caution">
    <text evidence="7">The sequence shown here is derived from an EMBL/GenBank/DDBJ whole genome shotgun (WGS) entry which is preliminary data.</text>
</comment>
<dbReference type="SMART" id="SM00052">
    <property type="entry name" value="EAL"/>
    <property type="match status" value="1"/>
</dbReference>
<dbReference type="OrthoDB" id="9813903at2"/>
<evidence type="ECO:0000313" key="7">
    <source>
        <dbReference type="EMBL" id="TCS72680.1"/>
    </source>
</evidence>
<dbReference type="PROSITE" id="PS50883">
    <property type="entry name" value="EAL"/>
    <property type="match status" value="1"/>
</dbReference>
<dbReference type="InterPro" id="IPR052155">
    <property type="entry name" value="Biofilm_reg_signaling"/>
</dbReference>
<feature type="transmembrane region" description="Helical" evidence="1">
    <location>
        <begin position="305"/>
        <end position="328"/>
    </location>
</feature>
<dbReference type="InterPro" id="IPR035919">
    <property type="entry name" value="EAL_sf"/>
</dbReference>
<sequence>MPFHLPGLINPSASFRARLVIVVGLISLVTILLLSWLVSTIAASQVRKDKGTLMAEVAHQMMETLDRGIFERQREIAIIASMDVIRDPRTPLAQKRKQLEQLQASYQNYAWIGIADAKGDILVGTGGLLEGKSVAQRSWFVNGAKGPAVGDVHDAFLLAKLLPRPLYDYLPLRLLDISAPILDEHGRLLGVICGHLSWDWSFQVRNEILEPLGQDFKADILVLGRENQLLMGTPKLHRLARDFSLPSTEAAAASRQGFVVETWPDGVDYLTGYAASHGYANYKGLGWKVLVRQEADRAFDTATGLGLATFMVGMFIGGLFLPVLWIVAGHLTRPMRSIASVADRIRSGHEEEHIPVYPGDDEIAVLSQSLAQLVDNMETQKHQLIENNQDLQLAAQVFASSTEGILIADADLRILSVNQAFSSITGYSPEEVIGQTPSLLASGKHNAAFYQAMWSAIHKTGRWQGEIYNRRKDGSVYPEWLIITSVRDAAGRISNYIGIFTDISERKTTEERILHLAKHDVLTDLPNRVFFLEEVEQAIAQAQAGNRKAAVLFVDLDRFKNINDSLGHHLGDLLLKEAARRFDGVVGKAGFLARWGGDEFVVLIRDLSTEEQVMALGYRISQALGEPFDIAGHHLSITSSIGIAIYPDHGTDLITLIRNADTAMFHAKAHGRDNIAFFTQDMNERANERLRLENDLRRAIGQNQLYLVYQPQVELATGRLVGVEALLRWQHPELGPIAPDKFIPVAEDTGLIEAIGEWALRTACRQQRQWELHYDLPLRMAVNLSPVQFQQSEIVALVHEVIAETGMNPEYLELEITEGVLLGSDEQIKIDLCQLSLSGIQIALDDFGTGYSSLRYLSQLDIHKLKIDRTFIHNLTEGGPNASIVAAIIAMAQNLGITLLAEGIETPEVADLLARMGCQEGQGYLYHRPLPAAEIESLLAEEITKHTLSKLMK</sequence>
<dbReference type="InterPro" id="IPR029787">
    <property type="entry name" value="Nucleotide_cyclase"/>
</dbReference>
<dbReference type="Pfam" id="PF00990">
    <property type="entry name" value="GGDEF"/>
    <property type="match status" value="1"/>
</dbReference>
<dbReference type="SMART" id="SM00267">
    <property type="entry name" value="GGDEF"/>
    <property type="match status" value="1"/>
</dbReference>
<dbReference type="Pfam" id="PF13426">
    <property type="entry name" value="PAS_9"/>
    <property type="match status" value="1"/>
</dbReference>
<dbReference type="SMART" id="SM00304">
    <property type="entry name" value="HAMP"/>
    <property type="match status" value="1"/>
</dbReference>
<dbReference type="NCBIfam" id="TIGR00229">
    <property type="entry name" value="sensory_box"/>
    <property type="match status" value="1"/>
</dbReference>
<dbReference type="EMBL" id="SLZY01000004">
    <property type="protein sequence ID" value="TCS72680.1"/>
    <property type="molecule type" value="Genomic_DNA"/>
</dbReference>
<accession>A0A4R3JWV2</accession>
<dbReference type="SUPFAM" id="SSF55785">
    <property type="entry name" value="PYP-like sensor domain (PAS domain)"/>
    <property type="match status" value="1"/>
</dbReference>